<gene>
    <name evidence="3" type="ORF">IAD17_03210</name>
</gene>
<evidence type="ECO:0000256" key="1">
    <source>
        <dbReference type="SAM" id="MobiDB-lite"/>
    </source>
</evidence>
<accession>A0A9D1HWP2</accession>
<proteinExistence type="predicted"/>
<feature type="region of interest" description="Disordered" evidence="1">
    <location>
        <begin position="105"/>
        <end position="129"/>
    </location>
</feature>
<reference evidence="3" key="1">
    <citation type="submission" date="2020-10" db="EMBL/GenBank/DDBJ databases">
        <authorList>
            <person name="Gilroy R."/>
        </authorList>
    </citation>
    <scope>NUCLEOTIDE SEQUENCE</scope>
    <source>
        <strain evidence="3">ChiHjej12B11-29160</strain>
    </source>
</reference>
<evidence type="ECO:0000313" key="4">
    <source>
        <dbReference type="Proteomes" id="UP000824078"/>
    </source>
</evidence>
<name>A0A9D1HWP2_9ACTN</name>
<reference evidence="3" key="2">
    <citation type="journal article" date="2021" name="PeerJ">
        <title>Extensive microbial diversity within the chicken gut microbiome revealed by metagenomics and culture.</title>
        <authorList>
            <person name="Gilroy R."/>
            <person name="Ravi A."/>
            <person name="Getino M."/>
            <person name="Pursley I."/>
            <person name="Horton D.L."/>
            <person name="Alikhan N.F."/>
            <person name="Baker D."/>
            <person name="Gharbi K."/>
            <person name="Hall N."/>
            <person name="Watson M."/>
            <person name="Adriaenssens E.M."/>
            <person name="Foster-Nyarko E."/>
            <person name="Jarju S."/>
            <person name="Secka A."/>
            <person name="Antonio M."/>
            <person name="Oren A."/>
            <person name="Chaudhuri R.R."/>
            <person name="La Ragione R."/>
            <person name="Hildebrand F."/>
            <person name="Pallen M.J."/>
        </authorList>
    </citation>
    <scope>NUCLEOTIDE SEQUENCE</scope>
    <source>
        <strain evidence="3">ChiHjej12B11-29160</strain>
    </source>
</reference>
<comment type="caution">
    <text evidence="3">The sequence shown here is derived from an EMBL/GenBank/DDBJ whole genome shotgun (WGS) entry which is preliminary data.</text>
</comment>
<feature type="transmembrane region" description="Helical" evidence="2">
    <location>
        <begin position="34"/>
        <end position="53"/>
    </location>
</feature>
<dbReference type="Proteomes" id="UP000824078">
    <property type="component" value="Unassembled WGS sequence"/>
</dbReference>
<organism evidence="3 4">
    <name type="scientific">Candidatus Coprovicinus avistercoris</name>
    <dbReference type="NCBI Taxonomy" id="2840754"/>
    <lineage>
        <taxon>Bacteria</taxon>
        <taxon>Bacillati</taxon>
        <taxon>Actinomycetota</taxon>
        <taxon>Coriobacteriia</taxon>
        <taxon>Coriobacteriales</taxon>
        <taxon>Coriobacteriaceae</taxon>
        <taxon>Coriobacteriaceae incertae sedis</taxon>
        <taxon>Candidatus Coprovicinus</taxon>
    </lineage>
</organism>
<feature type="transmembrane region" description="Helical" evidence="2">
    <location>
        <begin position="59"/>
        <end position="79"/>
    </location>
</feature>
<evidence type="ECO:0000313" key="3">
    <source>
        <dbReference type="EMBL" id="HIU23914.1"/>
    </source>
</evidence>
<keyword evidence="2" id="KW-0812">Transmembrane</keyword>
<dbReference type="AlphaFoldDB" id="A0A9D1HWP2"/>
<feature type="compositionally biased region" description="Basic residues" evidence="1">
    <location>
        <begin position="110"/>
        <end position="121"/>
    </location>
</feature>
<sequence length="129" mass="13995">MKPLKSLDTNGWSKKDLVREAQLQTNAIQQLSTWLRLACSLLVIGIIVAYWGFSMGGGTAFGVLGIVLAVLGGIAALVLKIGINNARRNVEAILDAAGISLEKIKQDNNKHHREQKMTKKTPSKEVSSK</sequence>
<dbReference type="EMBL" id="DVMQ01000011">
    <property type="protein sequence ID" value="HIU23914.1"/>
    <property type="molecule type" value="Genomic_DNA"/>
</dbReference>
<evidence type="ECO:0000256" key="2">
    <source>
        <dbReference type="SAM" id="Phobius"/>
    </source>
</evidence>
<keyword evidence="2" id="KW-0472">Membrane</keyword>
<keyword evidence="2" id="KW-1133">Transmembrane helix</keyword>
<protein>
    <submittedName>
        <fullName evidence="3">DUF202 domain-containing protein</fullName>
    </submittedName>
</protein>